<evidence type="ECO:0000313" key="1">
    <source>
        <dbReference type="EMBL" id="EAU80388.2"/>
    </source>
</evidence>
<protein>
    <submittedName>
        <fullName evidence="1">Uncharacterized protein</fullName>
    </submittedName>
</protein>
<dbReference type="EMBL" id="AACS02000006">
    <property type="protein sequence ID" value="EAU80388.2"/>
    <property type="molecule type" value="Genomic_DNA"/>
</dbReference>
<dbReference type="VEuPathDB" id="FungiDB:CC1G_12981"/>
<dbReference type="InParanoid" id="A8PHK8"/>
<dbReference type="KEGG" id="cci:CC1G_12981"/>
<comment type="caution">
    <text evidence="1">The sequence shown here is derived from an EMBL/GenBank/DDBJ whole genome shotgun (WGS) entry which is preliminary data.</text>
</comment>
<dbReference type="AlphaFoldDB" id="A8PHK8"/>
<dbReference type="RefSeq" id="XP_001841424.2">
    <property type="nucleotide sequence ID" value="XM_001841372.2"/>
</dbReference>
<accession>A8PHK8</accession>
<dbReference type="HOGENOM" id="CLU_1547492_0_0_1"/>
<proteinExistence type="predicted"/>
<gene>
    <name evidence="1" type="ORF">CC1G_12981</name>
</gene>
<evidence type="ECO:0000313" key="2">
    <source>
        <dbReference type="Proteomes" id="UP000001861"/>
    </source>
</evidence>
<keyword evidence="2" id="KW-1185">Reference proteome</keyword>
<organism evidence="1 2">
    <name type="scientific">Coprinopsis cinerea (strain Okayama-7 / 130 / ATCC MYA-4618 / FGSC 9003)</name>
    <name type="common">Inky cap fungus</name>
    <name type="synonym">Hormographiella aspergillata</name>
    <dbReference type="NCBI Taxonomy" id="240176"/>
    <lineage>
        <taxon>Eukaryota</taxon>
        <taxon>Fungi</taxon>
        <taxon>Dikarya</taxon>
        <taxon>Basidiomycota</taxon>
        <taxon>Agaricomycotina</taxon>
        <taxon>Agaricomycetes</taxon>
        <taxon>Agaricomycetidae</taxon>
        <taxon>Agaricales</taxon>
        <taxon>Agaricineae</taxon>
        <taxon>Psathyrellaceae</taxon>
        <taxon>Coprinopsis</taxon>
    </lineage>
</organism>
<reference evidence="1 2" key="1">
    <citation type="journal article" date="2010" name="Proc. Natl. Acad. Sci. U.S.A.">
        <title>Insights into evolution of multicellular fungi from the assembled chromosomes of the mushroom Coprinopsis cinerea (Coprinus cinereus).</title>
        <authorList>
            <person name="Stajich J.E."/>
            <person name="Wilke S.K."/>
            <person name="Ahren D."/>
            <person name="Au C.H."/>
            <person name="Birren B.W."/>
            <person name="Borodovsky M."/>
            <person name="Burns C."/>
            <person name="Canback B."/>
            <person name="Casselton L.A."/>
            <person name="Cheng C.K."/>
            <person name="Deng J."/>
            <person name="Dietrich F.S."/>
            <person name="Fargo D.C."/>
            <person name="Farman M.L."/>
            <person name="Gathman A.C."/>
            <person name="Goldberg J."/>
            <person name="Guigo R."/>
            <person name="Hoegger P.J."/>
            <person name="Hooker J.B."/>
            <person name="Huggins A."/>
            <person name="James T.Y."/>
            <person name="Kamada T."/>
            <person name="Kilaru S."/>
            <person name="Kodira C."/>
            <person name="Kues U."/>
            <person name="Kupfer D."/>
            <person name="Kwan H.S."/>
            <person name="Lomsadze A."/>
            <person name="Li W."/>
            <person name="Lilly W.W."/>
            <person name="Ma L.J."/>
            <person name="Mackey A.J."/>
            <person name="Manning G."/>
            <person name="Martin F."/>
            <person name="Muraguchi H."/>
            <person name="Natvig D.O."/>
            <person name="Palmerini H."/>
            <person name="Ramesh M.A."/>
            <person name="Rehmeyer C.J."/>
            <person name="Roe B.A."/>
            <person name="Shenoy N."/>
            <person name="Stanke M."/>
            <person name="Ter-Hovhannisyan V."/>
            <person name="Tunlid A."/>
            <person name="Velagapudi R."/>
            <person name="Vision T.J."/>
            <person name="Zeng Q."/>
            <person name="Zolan M.E."/>
            <person name="Pukkila P.J."/>
        </authorList>
    </citation>
    <scope>NUCLEOTIDE SEQUENCE [LARGE SCALE GENOMIC DNA]</scope>
    <source>
        <strain evidence="2">Okayama-7 / 130 / ATCC MYA-4618 / FGSC 9003</strain>
    </source>
</reference>
<sequence>MERILLAINAEGSLSSLRIDGSDWDALNGDAFSRTILPIVGPSITHLTLDNIEKISTNIFLSLPKLASLSLFGAFFDLTPNSDHPTAISPHSLPTIRSFSYERISRTVPDYFGDLCECITHILPLHDVASAFLRAETEDDLNTMTDLFRKAHNALKAVTIDLSGLSNKGKLPE</sequence>
<name>A8PHK8_COPC7</name>
<dbReference type="Proteomes" id="UP000001861">
    <property type="component" value="Unassembled WGS sequence"/>
</dbReference>
<dbReference type="GeneID" id="6018113"/>